<gene>
    <name evidence="2" type="ORF">SCORR_v1c04750</name>
</gene>
<dbReference type="AlphaFoldDB" id="A0A222EP30"/>
<evidence type="ECO:0000256" key="1">
    <source>
        <dbReference type="ARBA" id="ARBA00006539"/>
    </source>
</evidence>
<dbReference type="EMBL" id="CP022535">
    <property type="protein sequence ID" value="ASP28247.1"/>
    <property type="molecule type" value="Genomic_DNA"/>
</dbReference>
<sequence>MKDYYVKNDSFPFLAFDQVNLFHLKKEDYLKRLREDIVSKFEDKDLEIKTSKWRKNQGYYADGTFKRRLLTSVGLIIFKKTRYKFIDPETKKWRRTFLVDDYLQIEKYSKWSHELKSHVINLLSQGSSKYADIDKAIPEARLHKSTISRFVKKLRLEAFNEEYLENHYNAPKKIEKYNTLYISIDDSYVNLKTNNKAAKYQVRVATLCLGKSDKPDSRNSTLIHKRVITWTKKCKSIANNFVNETIEDLNKYIKIFYGKTNFNYVICGDGANWIKSIASSFGGKIVLDKFHLVKEIAKIYPPKMYSQYNKQLFNCCINALTHGVNTLVDNYLIPLSKVDDDKIDKIKKLIRYIKNNKNGIESYKKDYYIGCFTESNIYHYVKAIANSKSYNFKVFHNLINLRLAYINNLDPIFLWKDYFVEAIENNMFNQYLPYKVIKTYGKEFNIPMLNNKSTSYKELIKVLQNKE</sequence>
<dbReference type="Proteomes" id="UP000203229">
    <property type="component" value="Chromosome"/>
</dbReference>
<dbReference type="NCBIfam" id="NF046004">
    <property type="entry name" value="ICE_Mbov_0401"/>
    <property type="match status" value="1"/>
</dbReference>
<evidence type="ECO:0000313" key="2">
    <source>
        <dbReference type="EMBL" id="ASP28247.1"/>
    </source>
</evidence>
<dbReference type="Pfam" id="PF06782">
    <property type="entry name" value="UPF0236"/>
    <property type="match status" value="1"/>
</dbReference>
<evidence type="ECO:0000313" key="3">
    <source>
        <dbReference type="Proteomes" id="UP000203229"/>
    </source>
</evidence>
<proteinExistence type="inferred from homology"/>
<protein>
    <recommendedName>
        <fullName evidence="4">Transposase</fullName>
    </recommendedName>
</protein>
<dbReference type="OrthoDB" id="394306at2"/>
<dbReference type="InterPro" id="IPR009620">
    <property type="entry name" value="UPF0236"/>
</dbReference>
<dbReference type="KEGG" id="scou:SCORR_v1c04750"/>
<reference evidence="2 3" key="1">
    <citation type="submission" date="2017-07" db="EMBL/GenBank/DDBJ databases">
        <title>Complete genome sequence of Spiroplasma corruscae EC-1 (DSM 19793).</title>
        <authorList>
            <person name="Tsai Y.-M."/>
            <person name="Lo W.-S."/>
            <person name="Kuo C.-H."/>
        </authorList>
    </citation>
    <scope>NUCLEOTIDE SEQUENCE [LARGE SCALE GENOMIC DNA]</scope>
    <source>
        <strain evidence="2 3">EC-1</strain>
    </source>
</reference>
<organism evidence="2 3">
    <name type="scientific">Spiroplasma corruscae</name>
    <dbReference type="NCBI Taxonomy" id="216934"/>
    <lineage>
        <taxon>Bacteria</taxon>
        <taxon>Bacillati</taxon>
        <taxon>Mycoplasmatota</taxon>
        <taxon>Mollicutes</taxon>
        <taxon>Entomoplasmatales</taxon>
        <taxon>Spiroplasmataceae</taxon>
        <taxon>Spiroplasma</taxon>
    </lineage>
</organism>
<evidence type="ECO:0008006" key="4">
    <source>
        <dbReference type="Google" id="ProtNLM"/>
    </source>
</evidence>
<keyword evidence="3" id="KW-1185">Reference proteome</keyword>
<accession>A0A222EP30</accession>
<dbReference type="RefSeq" id="WP_094048802.1">
    <property type="nucleotide sequence ID" value="NZ_CP022535.1"/>
</dbReference>
<comment type="similarity">
    <text evidence="1">Belongs to the UPF0236 family.</text>
</comment>
<name>A0A222EP30_9MOLU</name>